<evidence type="ECO:0000313" key="4">
    <source>
        <dbReference type="Proteomes" id="UP001596513"/>
    </source>
</evidence>
<evidence type="ECO:0000256" key="1">
    <source>
        <dbReference type="SAM" id="MobiDB-lite"/>
    </source>
</evidence>
<dbReference type="InterPro" id="IPR018649">
    <property type="entry name" value="SHOCT"/>
</dbReference>
<organism evidence="3 4">
    <name type="scientific">Hymenobacter humi</name>
    <dbReference type="NCBI Taxonomy" id="1411620"/>
    <lineage>
        <taxon>Bacteria</taxon>
        <taxon>Pseudomonadati</taxon>
        <taxon>Bacteroidota</taxon>
        <taxon>Cytophagia</taxon>
        <taxon>Cytophagales</taxon>
        <taxon>Hymenobacteraceae</taxon>
        <taxon>Hymenobacter</taxon>
    </lineage>
</organism>
<keyword evidence="4" id="KW-1185">Reference proteome</keyword>
<sequence>MENPSSPLETLRQLKEMLDAGALTPTEFEALKQRLVFTDPNASQASTAAEPPAPKPAAPVAAPVAPPVTPAPPASAPLLHLQR</sequence>
<dbReference type="RefSeq" id="WP_380202035.1">
    <property type="nucleotide sequence ID" value="NZ_JBHTEK010000001.1"/>
</dbReference>
<feature type="domain" description="SHOCT" evidence="2">
    <location>
        <begin position="10"/>
        <end position="35"/>
    </location>
</feature>
<gene>
    <name evidence="3" type="ORF">ACFQT0_08840</name>
</gene>
<protein>
    <submittedName>
        <fullName evidence="3">SHOCT domain-containing protein</fullName>
    </submittedName>
</protein>
<proteinExistence type="predicted"/>
<feature type="region of interest" description="Disordered" evidence="1">
    <location>
        <begin position="39"/>
        <end position="83"/>
    </location>
</feature>
<dbReference type="Pfam" id="PF09851">
    <property type="entry name" value="SHOCT"/>
    <property type="match status" value="1"/>
</dbReference>
<evidence type="ECO:0000313" key="3">
    <source>
        <dbReference type="EMBL" id="MFC7667481.1"/>
    </source>
</evidence>
<comment type="caution">
    <text evidence="3">The sequence shown here is derived from an EMBL/GenBank/DDBJ whole genome shotgun (WGS) entry which is preliminary data.</text>
</comment>
<name>A0ABW2U615_9BACT</name>
<reference evidence="4" key="1">
    <citation type="journal article" date="2019" name="Int. J. Syst. Evol. Microbiol.">
        <title>The Global Catalogue of Microorganisms (GCM) 10K type strain sequencing project: providing services to taxonomists for standard genome sequencing and annotation.</title>
        <authorList>
            <consortium name="The Broad Institute Genomics Platform"/>
            <consortium name="The Broad Institute Genome Sequencing Center for Infectious Disease"/>
            <person name="Wu L."/>
            <person name="Ma J."/>
        </authorList>
    </citation>
    <scope>NUCLEOTIDE SEQUENCE [LARGE SCALE GENOMIC DNA]</scope>
    <source>
        <strain evidence="4">JCM 19635</strain>
    </source>
</reference>
<dbReference type="EMBL" id="JBHTEK010000001">
    <property type="protein sequence ID" value="MFC7667481.1"/>
    <property type="molecule type" value="Genomic_DNA"/>
</dbReference>
<accession>A0ABW2U615</accession>
<evidence type="ECO:0000259" key="2">
    <source>
        <dbReference type="Pfam" id="PF09851"/>
    </source>
</evidence>
<feature type="compositionally biased region" description="Pro residues" evidence="1">
    <location>
        <begin position="64"/>
        <end position="75"/>
    </location>
</feature>
<dbReference type="Proteomes" id="UP001596513">
    <property type="component" value="Unassembled WGS sequence"/>
</dbReference>